<dbReference type="VEuPathDB" id="FungiDB:BON22_1777"/>
<feature type="transmembrane region" description="Helical" evidence="2">
    <location>
        <begin position="208"/>
        <end position="237"/>
    </location>
</feature>
<proteinExistence type="predicted"/>
<feature type="domain" description="AB hydrolase-1" evidence="3">
    <location>
        <begin position="278"/>
        <end position="385"/>
    </location>
</feature>
<feature type="transmembrane region" description="Helical" evidence="2">
    <location>
        <begin position="75"/>
        <end position="97"/>
    </location>
</feature>
<dbReference type="InterPro" id="IPR029058">
    <property type="entry name" value="AB_hydrolase_fold"/>
</dbReference>
<feature type="transmembrane region" description="Helical" evidence="2">
    <location>
        <begin position="109"/>
        <end position="129"/>
    </location>
</feature>
<feature type="compositionally biased region" description="Low complexity" evidence="1">
    <location>
        <begin position="27"/>
        <end position="37"/>
    </location>
</feature>
<dbReference type="GO" id="GO:0005783">
    <property type="term" value="C:endoplasmic reticulum"/>
    <property type="evidence" value="ECO:0007669"/>
    <property type="project" value="TreeGrafter"/>
</dbReference>
<sequence length="545" mass="61070">MDDPLHEVPPIPESQQTKTSSQTEDIQSPQPQSSQRPAVLNSGRHIGDPERQPLLSPDDPGVSALNVTYVRLSRFALNVLSFLSTILLVLLLISDFVSIPGFNNRGRSFLEINFVLISLFSTASSLILFQVPSALERQLGYINAGLVAFILILLVAFDRSSMTGVGLGSALWCLLTILFTSVSEYFVEQGKEHEEIRLTGRIETRRTLTEWFVVLLRNTMKSILIAFTALVTLNVLLHTFDVIRVKPWGEQVWVEDDSFTLHVACYGDVHNSTASDQPIILLQGGHGSSEEFSEWVEELHHLNQIERYCIYDRPGYGFSDSSPSPISLSIVSDLLTEALHKLKVDGPFLVAGHDIGGLYSMVFASRNQARVESLLLVDSWHEDLLLRNPVSRAKKDEPLPVEISHMGPSAGFSLWIRGIFSPLGLALQGSWIFKHHGSRDRIYGRDMRHQGRYLRARLQEQVGAGILSYNEAINAKPQLTDIPISVVSSDGMIKKSLNWGNWQRQLTKISSVTYEWKIADGGHEVWKTPKGREQLQDVLLRLVEK</sequence>
<evidence type="ECO:0000256" key="2">
    <source>
        <dbReference type="SAM" id="Phobius"/>
    </source>
</evidence>
<protein>
    <submittedName>
        <fullName evidence="4">CYFA0S13e00518g1_1</fullName>
    </submittedName>
    <submittedName>
        <fullName evidence="5">Putative aminoacrylate hydrolase RutD</fullName>
    </submittedName>
</protein>
<dbReference type="SUPFAM" id="SSF53474">
    <property type="entry name" value="alpha/beta-Hydrolases"/>
    <property type="match status" value="1"/>
</dbReference>
<dbReference type="EMBL" id="LK052898">
    <property type="protein sequence ID" value="CDR43905.1"/>
    <property type="molecule type" value="Genomic_DNA"/>
</dbReference>
<dbReference type="STRING" id="36022.A0A061B362"/>
<feature type="compositionally biased region" description="Polar residues" evidence="1">
    <location>
        <begin position="13"/>
        <end position="26"/>
    </location>
</feature>
<dbReference type="OMA" id="WGKWQRE"/>
<evidence type="ECO:0000313" key="4">
    <source>
        <dbReference type="EMBL" id="CDR43905.1"/>
    </source>
</evidence>
<keyword evidence="5" id="KW-0378">Hydrolase</keyword>
<keyword evidence="2" id="KW-1133">Transmembrane helix</keyword>
<gene>
    <name evidence="5" type="ORF">BON22_1777</name>
    <name evidence="4" type="ORF">CYFA0S_13e00518g</name>
</gene>
<dbReference type="PANTHER" id="PTHR43139">
    <property type="entry name" value="SI:DKEY-122A22.2"/>
    <property type="match status" value="1"/>
</dbReference>
<dbReference type="Proteomes" id="UP000189513">
    <property type="component" value="Unassembled WGS sequence"/>
</dbReference>
<dbReference type="OrthoDB" id="164921at2759"/>
<reference evidence="4" key="1">
    <citation type="journal article" date="2014" name="Genome Announc.">
        <title>Genome sequence of the yeast Cyberlindnera fabianii (Hansenula fabianii).</title>
        <authorList>
            <person name="Freel K.C."/>
            <person name="Sarilar V."/>
            <person name="Neuveglise C."/>
            <person name="Devillers H."/>
            <person name="Friedrich A."/>
            <person name="Schacherer J."/>
        </authorList>
    </citation>
    <scope>NUCLEOTIDE SEQUENCE</scope>
    <source>
        <strain evidence="4">YJS4271</strain>
    </source>
</reference>
<evidence type="ECO:0000313" key="5">
    <source>
        <dbReference type="EMBL" id="ONH68343.1"/>
    </source>
</evidence>
<dbReference type="EMBL" id="MPUK01000003">
    <property type="protein sequence ID" value="ONH68343.1"/>
    <property type="molecule type" value="Genomic_DNA"/>
</dbReference>
<dbReference type="Gene3D" id="3.40.50.1820">
    <property type="entry name" value="alpha/beta hydrolase"/>
    <property type="match status" value="1"/>
</dbReference>
<dbReference type="GO" id="GO:0016787">
    <property type="term" value="F:hydrolase activity"/>
    <property type="evidence" value="ECO:0007669"/>
    <property type="project" value="UniProtKB-KW"/>
</dbReference>
<feature type="transmembrane region" description="Helical" evidence="2">
    <location>
        <begin position="141"/>
        <end position="157"/>
    </location>
</feature>
<reference evidence="5" key="3">
    <citation type="submission" date="2017-01" db="EMBL/GenBank/DDBJ databases">
        <authorList>
            <person name="Mah S.A."/>
            <person name="Swanson W.J."/>
            <person name="Moy G.W."/>
            <person name="Vacquier V.D."/>
        </authorList>
    </citation>
    <scope>NUCLEOTIDE SEQUENCE [LARGE SCALE GENOMIC DNA]</scope>
    <source>
        <strain evidence="5">65</strain>
    </source>
</reference>
<feature type="transmembrane region" description="Helical" evidence="2">
    <location>
        <begin position="169"/>
        <end position="187"/>
    </location>
</feature>
<dbReference type="Pfam" id="PF00561">
    <property type="entry name" value="Abhydrolase_1"/>
    <property type="match status" value="1"/>
</dbReference>
<keyword evidence="2" id="KW-0472">Membrane</keyword>
<accession>A0A061B362</accession>
<reference evidence="6" key="2">
    <citation type="journal article" date="2017" name="Genome Announc.">
        <title>Genome sequences of Cyberlindnera fabianii 65, Pichia kudriavzevii 129, and Saccharomyces cerevisiae 131 isolated from fermented masau fruits in Zimbabwe.</title>
        <authorList>
            <person name="van Rijswijck I.M.H."/>
            <person name="Derks M.F.L."/>
            <person name="Abee T."/>
            <person name="de Ridder D."/>
            <person name="Smid E.J."/>
        </authorList>
    </citation>
    <scope>NUCLEOTIDE SEQUENCE [LARGE SCALE GENOMIC DNA]</scope>
    <source>
        <strain evidence="6">65</strain>
    </source>
</reference>
<dbReference type="InterPro" id="IPR000073">
    <property type="entry name" value="AB_hydrolase_1"/>
</dbReference>
<dbReference type="PANTHER" id="PTHR43139:SF52">
    <property type="entry name" value="SI:DKEY-122A22.2"/>
    <property type="match status" value="1"/>
</dbReference>
<keyword evidence="6" id="KW-1185">Reference proteome</keyword>
<dbReference type="InterPro" id="IPR019431">
    <property type="entry name" value="DUF2417"/>
</dbReference>
<dbReference type="AlphaFoldDB" id="A0A061B362"/>
<evidence type="ECO:0000256" key="1">
    <source>
        <dbReference type="SAM" id="MobiDB-lite"/>
    </source>
</evidence>
<feature type="region of interest" description="Disordered" evidence="1">
    <location>
        <begin position="1"/>
        <end position="58"/>
    </location>
</feature>
<evidence type="ECO:0000259" key="3">
    <source>
        <dbReference type="Pfam" id="PF00561"/>
    </source>
</evidence>
<dbReference type="Pfam" id="PF10329">
    <property type="entry name" value="DUF2417"/>
    <property type="match status" value="1"/>
</dbReference>
<dbReference type="InterPro" id="IPR052370">
    <property type="entry name" value="Meta-cleavage_hydrolase"/>
</dbReference>
<keyword evidence="2" id="KW-0812">Transmembrane</keyword>
<evidence type="ECO:0000313" key="6">
    <source>
        <dbReference type="Proteomes" id="UP000189513"/>
    </source>
</evidence>
<organism evidence="4">
    <name type="scientific">Cyberlindnera fabianii</name>
    <name type="common">Yeast</name>
    <name type="synonym">Hansenula fabianii</name>
    <dbReference type="NCBI Taxonomy" id="36022"/>
    <lineage>
        <taxon>Eukaryota</taxon>
        <taxon>Fungi</taxon>
        <taxon>Dikarya</taxon>
        <taxon>Ascomycota</taxon>
        <taxon>Saccharomycotina</taxon>
        <taxon>Saccharomycetes</taxon>
        <taxon>Phaffomycetales</taxon>
        <taxon>Phaffomycetaceae</taxon>
        <taxon>Cyberlindnera</taxon>
    </lineage>
</organism>
<name>A0A061B362_CYBFA</name>